<sequence>MKNIAAILIVVTCCLAGNTAPFAAERPQRVMKPAASTPDTSPAILSIIPAQAEPGGKVTIFGANFGEQISAFLGSVEIPAKVTDGRQLEFIVPPLDAGLYALYLKRGDGVVGRAYNFSVLPLRPVLIALSPDKISSCAQGGERDVTAVGRNFGETTFLFFDNASIKSRVVSAEAIAFRVPQVAGGLHQIMVKNSPENASVQLALEIETKPEISQVTRGNEYVNYYELIIEGKNFQQNSALYVDGQRIGGNGGQDSAAREKVIFIDCTRLIYQRFPYSPVAKDFRLQVVNPGNEGSQVINVSAP</sequence>
<dbReference type="InterPro" id="IPR002909">
    <property type="entry name" value="IPT_dom"/>
</dbReference>
<feature type="domain" description="IPT/TIG" evidence="2">
    <location>
        <begin position="42"/>
        <end position="117"/>
    </location>
</feature>
<proteinExistence type="predicted"/>
<feature type="domain" description="IPT/TIG" evidence="2">
    <location>
        <begin position="128"/>
        <end position="198"/>
    </location>
</feature>
<feature type="signal peptide" evidence="1">
    <location>
        <begin position="1"/>
        <end position="23"/>
    </location>
</feature>
<dbReference type="Proteomes" id="UP000324298">
    <property type="component" value="Unassembled WGS sequence"/>
</dbReference>
<feature type="chain" id="PRO_5022854955" evidence="1">
    <location>
        <begin position="24"/>
        <end position="303"/>
    </location>
</feature>
<gene>
    <name evidence="3" type="ORF">ET418_05200</name>
</gene>
<dbReference type="Gene3D" id="2.60.40.10">
    <property type="entry name" value="Immunoglobulins"/>
    <property type="match status" value="2"/>
</dbReference>
<name>A0A5A9XJE9_9BACT</name>
<dbReference type="RefSeq" id="WP_149306534.1">
    <property type="nucleotide sequence ID" value="NZ_SRSD01000003.1"/>
</dbReference>
<keyword evidence="4" id="KW-1185">Reference proteome</keyword>
<dbReference type="EMBL" id="SRSD01000003">
    <property type="protein sequence ID" value="KAA0893216.1"/>
    <property type="molecule type" value="Genomic_DNA"/>
</dbReference>
<comment type="caution">
    <text evidence="3">The sequence shown here is derived from an EMBL/GenBank/DDBJ whole genome shotgun (WGS) entry which is preliminary data.</text>
</comment>
<reference evidence="3 4" key="1">
    <citation type="submission" date="2019-04" db="EMBL/GenBank/DDBJ databases">
        <title>Geobacter ruber sp. nov., ferric-reducing bacteria isolated from paddy soil.</title>
        <authorList>
            <person name="Xu Z."/>
            <person name="Masuda Y."/>
            <person name="Itoh H."/>
            <person name="Senoo K."/>
        </authorList>
    </citation>
    <scope>NUCLEOTIDE SEQUENCE [LARGE SCALE GENOMIC DNA]</scope>
    <source>
        <strain evidence="3 4">Red88</strain>
    </source>
</reference>
<evidence type="ECO:0000313" key="4">
    <source>
        <dbReference type="Proteomes" id="UP000324298"/>
    </source>
</evidence>
<dbReference type="SUPFAM" id="SSF81296">
    <property type="entry name" value="E set domains"/>
    <property type="match status" value="2"/>
</dbReference>
<evidence type="ECO:0000259" key="2">
    <source>
        <dbReference type="Pfam" id="PF01833"/>
    </source>
</evidence>
<protein>
    <submittedName>
        <fullName evidence="3">Transcription factor</fullName>
    </submittedName>
</protein>
<evidence type="ECO:0000313" key="3">
    <source>
        <dbReference type="EMBL" id="KAA0893216.1"/>
    </source>
</evidence>
<dbReference type="Pfam" id="PF01833">
    <property type="entry name" value="TIG"/>
    <property type="match status" value="2"/>
</dbReference>
<keyword evidence="1" id="KW-0732">Signal</keyword>
<accession>A0A5A9XJE9</accession>
<evidence type="ECO:0000256" key="1">
    <source>
        <dbReference type="SAM" id="SignalP"/>
    </source>
</evidence>
<dbReference type="InterPro" id="IPR013783">
    <property type="entry name" value="Ig-like_fold"/>
</dbReference>
<dbReference type="AlphaFoldDB" id="A0A5A9XJE9"/>
<dbReference type="InterPro" id="IPR014756">
    <property type="entry name" value="Ig_E-set"/>
</dbReference>
<organism evidence="3 4">
    <name type="scientific">Oryzomonas rubra</name>
    <dbReference type="NCBI Taxonomy" id="2509454"/>
    <lineage>
        <taxon>Bacteria</taxon>
        <taxon>Pseudomonadati</taxon>
        <taxon>Thermodesulfobacteriota</taxon>
        <taxon>Desulfuromonadia</taxon>
        <taxon>Geobacterales</taxon>
        <taxon>Geobacteraceae</taxon>
        <taxon>Oryzomonas</taxon>
    </lineage>
</organism>
<dbReference type="OrthoDB" id="5401363at2"/>